<evidence type="ECO:0000313" key="1">
    <source>
        <dbReference type="EMBL" id="KJH73622.1"/>
    </source>
</evidence>
<name>A0A0D8ZYZ3_9CYAN</name>
<proteinExistence type="predicted"/>
<comment type="caution">
    <text evidence="1">The sequence shown here is derived from an EMBL/GenBank/DDBJ whole genome shotgun (WGS) entry which is preliminary data.</text>
</comment>
<organism evidence="1 2">
    <name type="scientific">Aliterella atlantica CENA595</name>
    <dbReference type="NCBI Taxonomy" id="1618023"/>
    <lineage>
        <taxon>Bacteria</taxon>
        <taxon>Bacillati</taxon>
        <taxon>Cyanobacteriota</taxon>
        <taxon>Cyanophyceae</taxon>
        <taxon>Chroococcidiopsidales</taxon>
        <taxon>Aliterellaceae</taxon>
        <taxon>Aliterella</taxon>
    </lineage>
</organism>
<dbReference type="RefSeq" id="WP_045052974.1">
    <property type="nucleotide sequence ID" value="NZ_CAWMDP010000017.1"/>
</dbReference>
<accession>A0A0D8ZYZ3</accession>
<protein>
    <submittedName>
        <fullName evidence="1">Uncharacterized protein</fullName>
    </submittedName>
</protein>
<reference evidence="1 2" key="1">
    <citation type="submission" date="2015-02" db="EMBL/GenBank/DDBJ databases">
        <title>Draft genome of a novel marine cyanobacterium (Chroococcales) isolated from South Atlantic Ocean.</title>
        <authorList>
            <person name="Rigonato J."/>
            <person name="Alvarenga D.O."/>
            <person name="Branco L.H."/>
            <person name="Varani A.M."/>
            <person name="Brandini F.P."/>
            <person name="Fiore M.F."/>
        </authorList>
    </citation>
    <scope>NUCLEOTIDE SEQUENCE [LARGE SCALE GENOMIC DNA]</scope>
    <source>
        <strain evidence="1 2">CENA595</strain>
    </source>
</reference>
<dbReference type="AlphaFoldDB" id="A0A0D8ZYZ3"/>
<dbReference type="OrthoDB" id="9959837at2"/>
<dbReference type="EMBL" id="JYON01000001">
    <property type="protein sequence ID" value="KJH73622.1"/>
    <property type="molecule type" value="Genomic_DNA"/>
</dbReference>
<dbReference type="Proteomes" id="UP000032452">
    <property type="component" value="Unassembled WGS sequence"/>
</dbReference>
<evidence type="ECO:0000313" key="2">
    <source>
        <dbReference type="Proteomes" id="UP000032452"/>
    </source>
</evidence>
<gene>
    <name evidence="1" type="ORF">UH38_02375</name>
</gene>
<keyword evidence="2" id="KW-1185">Reference proteome</keyword>
<sequence length="67" mass="7469">MSVTVDSAKVLANLFKFIINEGGKDLNPDRYQLAVRPKGLGVSLVMKYLPPHPDKEKELGIIDLDIF</sequence>